<dbReference type="InterPro" id="IPR040201">
    <property type="entry name" value="Mrg3-like"/>
</dbReference>
<proteinExistence type="predicted"/>
<keyword evidence="1" id="KW-0812">Transmembrane</keyword>
<feature type="transmembrane region" description="Helical" evidence="1">
    <location>
        <begin position="88"/>
        <end position="109"/>
    </location>
</feature>
<reference evidence="2 3" key="1">
    <citation type="submission" date="2024-07" db="EMBL/GenBank/DDBJ databases">
        <title>Section-level genome sequencing and comparative genomics of Aspergillus sections Usti and Cavernicolus.</title>
        <authorList>
            <consortium name="Lawrence Berkeley National Laboratory"/>
            <person name="Nybo J.L."/>
            <person name="Vesth T.C."/>
            <person name="Theobald S."/>
            <person name="Frisvad J.C."/>
            <person name="Larsen T.O."/>
            <person name="Kjaerboelling I."/>
            <person name="Rothschild-Mancinelli K."/>
            <person name="Lyhne E.K."/>
            <person name="Kogle M.E."/>
            <person name="Barry K."/>
            <person name="Clum A."/>
            <person name="Na H."/>
            <person name="Ledsgaard L."/>
            <person name="Lin J."/>
            <person name="Lipzen A."/>
            <person name="Kuo A."/>
            <person name="Riley R."/>
            <person name="Mondo S."/>
            <person name="LaButti K."/>
            <person name="Haridas S."/>
            <person name="Pangalinan J."/>
            <person name="Salamov A.A."/>
            <person name="Simmons B.A."/>
            <person name="Magnuson J.K."/>
            <person name="Chen J."/>
            <person name="Drula E."/>
            <person name="Henrissat B."/>
            <person name="Wiebenga A."/>
            <person name="Lubbers R.J."/>
            <person name="Gomes A.C."/>
            <person name="Makela M.R."/>
            <person name="Stajich J."/>
            <person name="Grigoriev I.V."/>
            <person name="Mortensen U.H."/>
            <person name="De vries R.P."/>
            <person name="Baker S.E."/>
            <person name="Andersen M.R."/>
        </authorList>
    </citation>
    <scope>NUCLEOTIDE SEQUENCE [LARGE SCALE GENOMIC DNA]</scope>
    <source>
        <strain evidence="2 3">CBS 600.67</strain>
    </source>
</reference>
<evidence type="ECO:0008006" key="4">
    <source>
        <dbReference type="Google" id="ProtNLM"/>
    </source>
</evidence>
<dbReference type="PANTHER" id="PTHR28142:SF1">
    <property type="entry name" value="MITOCHONDRIAL INNER MEMBRANE I-AAA PROTEASE SUPERCOMPLEX SUBUNIT MGR3-RELATED"/>
    <property type="match status" value="1"/>
</dbReference>
<evidence type="ECO:0000313" key="3">
    <source>
        <dbReference type="Proteomes" id="UP001610335"/>
    </source>
</evidence>
<protein>
    <recommendedName>
        <fullName evidence="4">TPR domain protein</fullName>
    </recommendedName>
</protein>
<organism evidence="2 3">
    <name type="scientific">Aspergillus cavernicola</name>
    <dbReference type="NCBI Taxonomy" id="176166"/>
    <lineage>
        <taxon>Eukaryota</taxon>
        <taxon>Fungi</taxon>
        <taxon>Dikarya</taxon>
        <taxon>Ascomycota</taxon>
        <taxon>Pezizomycotina</taxon>
        <taxon>Eurotiomycetes</taxon>
        <taxon>Eurotiomycetidae</taxon>
        <taxon>Eurotiales</taxon>
        <taxon>Aspergillaceae</taxon>
        <taxon>Aspergillus</taxon>
        <taxon>Aspergillus subgen. Nidulantes</taxon>
    </lineage>
</organism>
<evidence type="ECO:0000256" key="1">
    <source>
        <dbReference type="SAM" id="Phobius"/>
    </source>
</evidence>
<keyword evidence="1" id="KW-1133">Transmembrane helix</keyword>
<dbReference type="EMBL" id="JBFXLS010000032">
    <property type="protein sequence ID" value="KAL2826124.1"/>
    <property type="molecule type" value="Genomic_DNA"/>
</dbReference>
<dbReference type="InterPro" id="IPR011990">
    <property type="entry name" value="TPR-like_helical_dom_sf"/>
</dbReference>
<dbReference type="SUPFAM" id="SSF48452">
    <property type="entry name" value="TPR-like"/>
    <property type="match status" value="1"/>
</dbReference>
<dbReference type="SMART" id="SM00028">
    <property type="entry name" value="TPR"/>
    <property type="match status" value="2"/>
</dbReference>
<name>A0ABR4IFU1_9EURO</name>
<dbReference type="InterPro" id="IPR019734">
    <property type="entry name" value="TPR_rpt"/>
</dbReference>
<evidence type="ECO:0000313" key="2">
    <source>
        <dbReference type="EMBL" id="KAL2826124.1"/>
    </source>
</evidence>
<keyword evidence="1" id="KW-0472">Membrane</keyword>
<accession>A0ABR4IFU1</accession>
<gene>
    <name evidence="2" type="ORF">BDW59DRAFT_145541</name>
</gene>
<keyword evidence="3" id="KW-1185">Reference proteome</keyword>
<sequence length="488" mass="54860">MFNAAATRRTSYALIRTPRTPSILSRTPPPRPFHHITNPQSSNLYKQSRILPPISLFHHIQTRPITYLQRTKLNLRKHSKGLWRKNPILLPLAILTVVGSSLLVAYIVYVELFHNAPQYHKFPPAVAKSLRTAVYYTDVDLQPQQALTAYKEALKTAIGIGMHPYSDEVLGIRIQVATMLEKAGLVKPAIEVLERTRAETLIWVEHGREQLAVRKEEEEKRTEELGETPPGQKLEIENTQFAEMAEETKKRDEYEERQQDKAIKKAVGMSIKLSDLYAGDHIQDPKKAQAAQEAAVELCLKELARRESLGLPVSGKDTDKSPWLNRTEVAVAVLGLGENYLATDKEELAMPLFLRALDLLRAEEGPKPTCRQIMLLVHFSVAMAARAQKPIRGERPEAVRAQAVDAARTWALKALEVAAKIPEGEKERCEDVCVSAMYNLGGLSEQQGKTKEAEKWYKDALALVRKVDMGTDSVEKMIAESVKRVSKK</sequence>
<dbReference type="Gene3D" id="1.25.40.10">
    <property type="entry name" value="Tetratricopeptide repeat domain"/>
    <property type="match status" value="1"/>
</dbReference>
<dbReference type="Proteomes" id="UP001610335">
    <property type="component" value="Unassembled WGS sequence"/>
</dbReference>
<dbReference type="PANTHER" id="PTHR28142">
    <property type="entry name" value="MITOCHONDRIAL INNER MEMBRANE I-AAA PROTEASE SUPERCOMPLEX SUBUNIT MGR3-RELATED"/>
    <property type="match status" value="1"/>
</dbReference>
<comment type="caution">
    <text evidence="2">The sequence shown here is derived from an EMBL/GenBank/DDBJ whole genome shotgun (WGS) entry which is preliminary data.</text>
</comment>